<keyword evidence="3" id="KW-1185">Reference proteome</keyword>
<dbReference type="AlphaFoldDB" id="A0AAE8SUM4"/>
<protein>
    <submittedName>
        <fullName evidence="2">Uncharacterized protein</fullName>
    </submittedName>
</protein>
<evidence type="ECO:0000313" key="2">
    <source>
        <dbReference type="EMBL" id="SPO01858.1"/>
    </source>
</evidence>
<gene>
    <name evidence="2" type="ORF">DNG_04531</name>
</gene>
<dbReference type="InterPro" id="IPR021858">
    <property type="entry name" value="Fun_TF"/>
</dbReference>
<proteinExistence type="predicted"/>
<reference evidence="2" key="1">
    <citation type="submission" date="2018-03" db="EMBL/GenBank/DDBJ databases">
        <authorList>
            <person name="Guldener U."/>
        </authorList>
    </citation>
    <scope>NUCLEOTIDE SEQUENCE</scope>
</reference>
<accession>A0AAE8SUM4</accession>
<evidence type="ECO:0000256" key="1">
    <source>
        <dbReference type="ARBA" id="ARBA00023242"/>
    </source>
</evidence>
<organism evidence="2 3">
    <name type="scientific">Cephalotrichum gorgonifer</name>
    <dbReference type="NCBI Taxonomy" id="2041049"/>
    <lineage>
        <taxon>Eukaryota</taxon>
        <taxon>Fungi</taxon>
        <taxon>Dikarya</taxon>
        <taxon>Ascomycota</taxon>
        <taxon>Pezizomycotina</taxon>
        <taxon>Sordariomycetes</taxon>
        <taxon>Hypocreomycetidae</taxon>
        <taxon>Microascales</taxon>
        <taxon>Microascaceae</taxon>
        <taxon>Cephalotrichum</taxon>
    </lineage>
</organism>
<name>A0AAE8SUM4_9PEZI</name>
<keyword evidence="1" id="KW-0539">Nucleus</keyword>
<dbReference type="EMBL" id="ONZQ02000005">
    <property type="protein sequence ID" value="SPO01858.1"/>
    <property type="molecule type" value="Genomic_DNA"/>
</dbReference>
<comment type="caution">
    <text evidence="2">The sequence shown here is derived from an EMBL/GenBank/DDBJ whole genome shotgun (WGS) entry which is preliminary data.</text>
</comment>
<dbReference type="Pfam" id="PF11951">
    <property type="entry name" value="Fungal_trans_2"/>
    <property type="match status" value="1"/>
</dbReference>
<dbReference type="Proteomes" id="UP001187682">
    <property type="component" value="Unassembled WGS sequence"/>
</dbReference>
<sequence length="197" mass="22467">MKLKFKVQTAPQDKHVSNRTDHALPSSLTFVTVDRPMQIKTAIVVPTSLPHCIPSYWGEVKVCINFQRLFWSMDMVSEGLLALAVVDSSRKFRERLDKTIENTLQRNYAPHQAESMDEMKQYTESLSLVRQSIAAPESQVSRHAIIGTIICLAVFDMNVRNRERWTMHMKGLDRLVQLSGGVETLDSCSPVRQSLFM</sequence>
<evidence type="ECO:0000313" key="3">
    <source>
        <dbReference type="Proteomes" id="UP001187682"/>
    </source>
</evidence>